<protein>
    <submittedName>
        <fullName evidence="1">Uncharacterized protein</fullName>
    </submittedName>
</protein>
<accession>A0ABN9E8J9</accession>
<organism evidence="1 2">
    <name type="scientific">Staurois parvus</name>
    <dbReference type="NCBI Taxonomy" id="386267"/>
    <lineage>
        <taxon>Eukaryota</taxon>
        <taxon>Metazoa</taxon>
        <taxon>Chordata</taxon>
        <taxon>Craniata</taxon>
        <taxon>Vertebrata</taxon>
        <taxon>Euteleostomi</taxon>
        <taxon>Amphibia</taxon>
        <taxon>Batrachia</taxon>
        <taxon>Anura</taxon>
        <taxon>Neobatrachia</taxon>
        <taxon>Ranoidea</taxon>
        <taxon>Ranidae</taxon>
        <taxon>Staurois</taxon>
    </lineage>
</organism>
<dbReference type="EMBL" id="CATNWA010015227">
    <property type="protein sequence ID" value="CAI9580948.1"/>
    <property type="molecule type" value="Genomic_DNA"/>
</dbReference>
<gene>
    <name evidence="1" type="ORF">SPARVUS_LOCUS9379289</name>
</gene>
<feature type="non-terminal residue" evidence="1">
    <location>
        <position position="1"/>
    </location>
</feature>
<evidence type="ECO:0000313" key="2">
    <source>
        <dbReference type="Proteomes" id="UP001162483"/>
    </source>
</evidence>
<comment type="caution">
    <text evidence="1">The sequence shown here is derived from an EMBL/GenBank/DDBJ whole genome shotgun (WGS) entry which is preliminary data.</text>
</comment>
<dbReference type="Proteomes" id="UP001162483">
    <property type="component" value="Unassembled WGS sequence"/>
</dbReference>
<evidence type="ECO:0000313" key="1">
    <source>
        <dbReference type="EMBL" id="CAI9580948.1"/>
    </source>
</evidence>
<reference evidence="1" key="1">
    <citation type="submission" date="2023-05" db="EMBL/GenBank/DDBJ databases">
        <authorList>
            <person name="Stuckert A."/>
        </authorList>
    </citation>
    <scope>NUCLEOTIDE SEQUENCE</scope>
</reference>
<name>A0ABN9E8J9_9NEOB</name>
<proteinExistence type="predicted"/>
<sequence length="93" mass="10128">SDLQLLNLACDPITLSLLPCTVCFRCYRPSLSDFAVPARIHPACTGLLRLFTTGSYPLHTTGNYLYHSWVVLGGRDLVSVCSKSIPTIRGSGE</sequence>
<keyword evidence="2" id="KW-1185">Reference proteome</keyword>